<dbReference type="GO" id="GO:0009368">
    <property type="term" value="C:endopeptidase Clp complex"/>
    <property type="evidence" value="ECO:0007669"/>
    <property type="project" value="TreeGrafter"/>
</dbReference>
<protein>
    <recommendedName>
        <fullName evidence="6">ATP-dependent Clp protease proteolytic subunit</fullName>
    </recommendedName>
</protein>
<dbReference type="GO" id="GO:0004252">
    <property type="term" value="F:serine-type endopeptidase activity"/>
    <property type="evidence" value="ECO:0007669"/>
    <property type="project" value="InterPro"/>
</dbReference>
<dbReference type="InterPro" id="IPR001907">
    <property type="entry name" value="ClpP"/>
</dbReference>
<proteinExistence type="inferred from homology"/>
<keyword evidence="3 8" id="KW-0645">Protease</keyword>
<sequence>MKINVKGTIISNDDKMIYDWFEMDSTCPKDIEESLDKAKKNEEIEVIINSGGGSVFAGSEIYSLLKDHKGKITGKIVGLAASSASIIAMGCEILKISPTGQLMIHRASMINTGNSEDFEKSAEILKGIDKSIANAYILKTGLKQDELLDLMAKETWLDAKTAKNMGFIDEIMFDEDNKIVASFNSGVIPPQIINKLRNEFKNNKEEKQINEKELEIAKAKLNLQLNL</sequence>
<dbReference type="PANTHER" id="PTHR10381:SF70">
    <property type="entry name" value="ATP-DEPENDENT CLP PROTEASE PROTEOLYTIC SUBUNIT"/>
    <property type="match status" value="1"/>
</dbReference>
<keyword evidence="5" id="KW-0720">Serine protease</keyword>
<evidence type="ECO:0000256" key="4">
    <source>
        <dbReference type="ARBA" id="ARBA00022801"/>
    </source>
</evidence>
<dbReference type="GO" id="GO:0051117">
    <property type="term" value="F:ATPase binding"/>
    <property type="evidence" value="ECO:0007669"/>
    <property type="project" value="TreeGrafter"/>
</dbReference>
<evidence type="ECO:0000256" key="2">
    <source>
        <dbReference type="ARBA" id="ARBA00022490"/>
    </source>
</evidence>
<dbReference type="Gene3D" id="3.90.226.10">
    <property type="entry name" value="2-enoyl-CoA Hydratase, Chain A, domain 1"/>
    <property type="match status" value="1"/>
</dbReference>
<dbReference type="RefSeq" id="WP_163192071.1">
    <property type="nucleotide sequence ID" value="NZ_SXBF01000003.1"/>
</dbReference>
<evidence type="ECO:0000256" key="6">
    <source>
        <dbReference type="RuleBase" id="RU003567"/>
    </source>
</evidence>
<dbReference type="Pfam" id="PF00574">
    <property type="entry name" value="CLP_protease"/>
    <property type="match status" value="1"/>
</dbReference>
<dbReference type="GO" id="GO:0006515">
    <property type="term" value="P:protein quality control for misfolded or incompletely synthesized proteins"/>
    <property type="evidence" value="ECO:0007669"/>
    <property type="project" value="TreeGrafter"/>
</dbReference>
<feature type="coiled-coil region" evidence="7">
    <location>
        <begin position="193"/>
        <end position="224"/>
    </location>
</feature>
<dbReference type="PANTHER" id="PTHR10381">
    <property type="entry name" value="ATP-DEPENDENT CLP PROTEASE PROTEOLYTIC SUBUNIT"/>
    <property type="match status" value="1"/>
</dbReference>
<dbReference type="SUPFAM" id="SSF52096">
    <property type="entry name" value="ClpP/crotonase"/>
    <property type="match status" value="1"/>
</dbReference>
<dbReference type="EMBL" id="SXBL01000004">
    <property type="protein sequence ID" value="NFT52820.1"/>
    <property type="molecule type" value="Genomic_DNA"/>
</dbReference>
<evidence type="ECO:0000313" key="8">
    <source>
        <dbReference type="EMBL" id="NFT52820.1"/>
    </source>
</evidence>
<gene>
    <name evidence="8" type="ORF">FDF24_04950</name>
</gene>
<evidence type="ECO:0000256" key="5">
    <source>
        <dbReference type="ARBA" id="ARBA00022825"/>
    </source>
</evidence>
<keyword evidence="7" id="KW-0175">Coiled coil</keyword>
<evidence type="ECO:0000256" key="7">
    <source>
        <dbReference type="SAM" id="Coils"/>
    </source>
</evidence>
<keyword evidence="2" id="KW-0963">Cytoplasm</keyword>
<dbReference type="AlphaFoldDB" id="A0A6G4GV31"/>
<dbReference type="InterPro" id="IPR023562">
    <property type="entry name" value="ClpP/TepA"/>
</dbReference>
<comment type="caution">
    <text evidence="8">The sequence shown here is derived from an EMBL/GenBank/DDBJ whole genome shotgun (WGS) entry which is preliminary data.</text>
</comment>
<evidence type="ECO:0000256" key="1">
    <source>
        <dbReference type="ARBA" id="ARBA00007039"/>
    </source>
</evidence>
<organism evidence="8">
    <name type="scientific">Clostridium sporogenes</name>
    <dbReference type="NCBI Taxonomy" id="1509"/>
    <lineage>
        <taxon>Bacteria</taxon>
        <taxon>Bacillati</taxon>
        <taxon>Bacillota</taxon>
        <taxon>Clostridia</taxon>
        <taxon>Eubacteriales</taxon>
        <taxon>Clostridiaceae</taxon>
        <taxon>Clostridium</taxon>
    </lineage>
</organism>
<reference evidence="8" key="1">
    <citation type="submission" date="2019-04" db="EMBL/GenBank/DDBJ databases">
        <title>Genome sequencing of Clostridium botulinum Groups I-IV and Clostridium butyricum.</title>
        <authorList>
            <person name="Brunt J."/>
            <person name="Van Vliet A.H.M."/>
            <person name="Stringer S.C."/>
            <person name="Carter A.T."/>
            <person name="Peck M.W."/>
        </authorList>
    </citation>
    <scope>NUCLEOTIDE SEQUENCE</scope>
    <source>
        <strain evidence="8">IFR 18/126</strain>
    </source>
</reference>
<dbReference type="InterPro" id="IPR029045">
    <property type="entry name" value="ClpP/crotonase-like_dom_sf"/>
</dbReference>
<dbReference type="PRINTS" id="PR00127">
    <property type="entry name" value="CLPPROTEASEP"/>
</dbReference>
<evidence type="ECO:0000256" key="3">
    <source>
        <dbReference type="ARBA" id="ARBA00022670"/>
    </source>
</evidence>
<accession>A0A6G4GV31</accession>
<dbReference type="GO" id="GO:0004176">
    <property type="term" value="F:ATP-dependent peptidase activity"/>
    <property type="evidence" value="ECO:0007669"/>
    <property type="project" value="InterPro"/>
</dbReference>
<name>A0A6G4GV31_CLOSG</name>
<dbReference type="CDD" id="cd07016">
    <property type="entry name" value="S14_ClpP_1"/>
    <property type="match status" value="1"/>
</dbReference>
<comment type="similarity">
    <text evidence="1 6">Belongs to the peptidase S14 family.</text>
</comment>
<keyword evidence="4" id="KW-0378">Hydrolase</keyword>
<dbReference type="NCBIfam" id="NF045542">
    <property type="entry name" value="Clp_rel_HeadMat"/>
    <property type="match status" value="1"/>
</dbReference>